<dbReference type="Proteomes" id="UP000228484">
    <property type="component" value="Unassembled WGS sequence"/>
</dbReference>
<dbReference type="EMBL" id="NWUW01000007">
    <property type="protein sequence ID" value="PIE95054.1"/>
    <property type="molecule type" value="Genomic_DNA"/>
</dbReference>
<keyword evidence="3" id="KW-1185">Reference proteome</keyword>
<feature type="transmembrane region" description="Helical" evidence="1">
    <location>
        <begin position="136"/>
        <end position="156"/>
    </location>
</feature>
<keyword evidence="1" id="KW-1133">Transmembrane helix</keyword>
<reference evidence="2 3" key="1">
    <citation type="submission" date="2017-09" db="EMBL/GenBank/DDBJ databases">
        <title>Biocontrol bacteria screening and application from spent mushroom substrate.</title>
        <authorList>
            <person name="Sun X."/>
        </authorList>
    </citation>
    <scope>NUCLEOTIDE SEQUENCE [LARGE SCALE GENOMIC DNA]</scope>
    <source>
        <strain evidence="2 3">100374</strain>
    </source>
</reference>
<organism evidence="2 3">
    <name type="scientific">Bacillus fungorum</name>
    <dbReference type="NCBI Taxonomy" id="2039284"/>
    <lineage>
        <taxon>Bacteria</taxon>
        <taxon>Bacillati</taxon>
        <taxon>Bacillota</taxon>
        <taxon>Bacilli</taxon>
        <taxon>Bacillales</taxon>
        <taxon>Bacillaceae</taxon>
        <taxon>Bacillus</taxon>
    </lineage>
</organism>
<comment type="caution">
    <text evidence="2">The sequence shown here is derived from an EMBL/GenBank/DDBJ whole genome shotgun (WGS) entry which is preliminary data.</text>
</comment>
<feature type="transmembrane region" description="Helical" evidence="1">
    <location>
        <begin position="162"/>
        <end position="181"/>
    </location>
</feature>
<dbReference type="Pfam" id="PF11193">
    <property type="entry name" value="DUF2812"/>
    <property type="match status" value="1"/>
</dbReference>
<accession>A0A2G6QE01</accession>
<evidence type="ECO:0000256" key="1">
    <source>
        <dbReference type="SAM" id="Phobius"/>
    </source>
</evidence>
<name>A0A2G6QE01_9BACI</name>
<dbReference type="AlphaFoldDB" id="A0A2G6QE01"/>
<evidence type="ECO:0000313" key="3">
    <source>
        <dbReference type="Proteomes" id="UP000228484"/>
    </source>
</evidence>
<evidence type="ECO:0008006" key="4">
    <source>
        <dbReference type="Google" id="ProtNLM"/>
    </source>
</evidence>
<protein>
    <recommendedName>
        <fullName evidence="4">DUF2812 domain-containing protein</fullName>
    </recommendedName>
</protein>
<sequence>MRGSKYMFKSNSRKKIKKKFNNFTEEEQWLQSMLNDGWLLISYDSEEVGPCQYVFESLQHTDQKKLIYKIDFRNFNKKEDFQEFKNIFEDAGWTMLSKSKWYSKHICYTENQNTDIDIFSDIESYGAREKQKMSVLLCYILTCFVGCIALSFLYNIYNRSSFLAVGLLSFVTGVKVTLDYFKHKKIYKSLTEK</sequence>
<keyword evidence="1" id="KW-0812">Transmembrane</keyword>
<gene>
    <name evidence="2" type="ORF">CO726_13230</name>
</gene>
<evidence type="ECO:0000313" key="2">
    <source>
        <dbReference type="EMBL" id="PIE95054.1"/>
    </source>
</evidence>
<keyword evidence="1" id="KW-0472">Membrane</keyword>
<proteinExistence type="predicted"/>
<dbReference type="InterPro" id="IPR021359">
    <property type="entry name" value="DUF2812"/>
</dbReference>